<protein>
    <submittedName>
        <fullName evidence="2">Nuclear transport factor 2 family protein</fullName>
    </submittedName>
</protein>
<sequence length="141" mass="16345">MKPILLIIGIFFMHSLVRAQADAQTIKDIETVCNYYLIGGTNRDSVMYSKAFLPEGHLRYMQNDTVMNVSLKDFAARMRNGGVKQDRKTSIDRIEVFGNAATAKLTIEYPTFYYHDMMSLLKTKDGWKIVTKIFYREDKKK</sequence>
<dbReference type="InterPro" id="IPR039437">
    <property type="entry name" value="FrzH/put_lumazine-bd"/>
</dbReference>
<evidence type="ECO:0000313" key="2">
    <source>
        <dbReference type="EMBL" id="QNA45471.1"/>
    </source>
</evidence>
<dbReference type="SUPFAM" id="SSF54427">
    <property type="entry name" value="NTF2-like"/>
    <property type="match status" value="1"/>
</dbReference>
<dbReference type="RefSeq" id="WP_182804562.1">
    <property type="nucleotide sequence ID" value="NZ_CP060007.1"/>
</dbReference>
<evidence type="ECO:0000313" key="3">
    <source>
        <dbReference type="Proteomes" id="UP000515344"/>
    </source>
</evidence>
<evidence type="ECO:0000256" key="1">
    <source>
        <dbReference type="SAM" id="SignalP"/>
    </source>
</evidence>
<keyword evidence="1" id="KW-0732">Signal</keyword>
<feature type="chain" id="PRO_5028934834" evidence="1">
    <location>
        <begin position="22"/>
        <end position="141"/>
    </location>
</feature>
<gene>
    <name evidence="2" type="ORF">H4075_04515</name>
</gene>
<reference evidence="3" key="1">
    <citation type="submission" date="2020-08" db="EMBL/GenBank/DDBJ databases">
        <title>Lacibacter sp. S13-6-6 genome sequencing.</title>
        <authorList>
            <person name="Jin L."/>
        </authorList>
    </citation>
    <scope>NUCLEOTIDE SEQUENCE [LARGE SCALE GENOMIC DNA]</scope>
    <source>
        <strain evidence="3">S13-6-6</strain>
    </source>
</reference>
<dbReference type="EMBL" id="CP060007">
    <property type="protein sequence ID" value="QNA45471.1"/>
    <property type="molecule type" value="Genomic_DNA"/>
</dbReference>
<organism evidence="2 3">
    <name type="scientific">Lacibacter sediminis</name>
    <dbReference type="NCBI Taxonomy" id="2760713"/>
    <lineage>
        <taxon>Bacteria</taxon>
        <taxon>Pseudomonadati</taxon>
        <taxon>Bacteroidota</taxon>
        <taxon>Chitinophagia</taxon>
        <taxon>Chitinophagales</taxon>
        <taxon>Chitinophagaceae</taxon>
        <taxon>Lacibacter</taxon>
    </lineage>
</organism>
<name>A0A7G5XJ18_9BACT</name>
<dbReference type="KEGG" id="lacs:H4075_04515"/>
<dbReference type="Pfam" id="PF12893">
    <property type="entry name" value="Lumazine_bd_2"/>
    <property type="match status" value="1"/>
</dbReference>
<dbReference type="Gene3D" id="3.10.450.50">
    <property type="match status" value="1"/>
</dbReference>
<dbReference type="InterPro" id="IPR032710">
    <property type="entry name" value="NTF2-like_dom_sf"/>
</dbReference>
<dbReference type="Proteomes" id="UP000515344">
    <property type="component" value="Chromosome"/>
</dbReference>
<proteinExistence type="predicted"/>
<dbReference type="AlphaFoldDB" id="A0A7G5XJ18"/>
<feature type="signal peptide" evidence="1">
    <location>
        <begin position="1"/>
        <end position="21"/>
    </location>
</feature>
<keyword evidence="3" id="KW-1185">Reference proteome</keyword>
<accession>A0A7G5XJ18</accession>